<dbReference type="NCBIfam" id="TIGR00838">
    <property type="entry name" value="argH"/>
    <property type="match status" value="1"/>
</dbReference>
<feature type="region of interest" description="Disordered" evidence="7">
    <location>
        <begin position="18"/>
        <end position="38"/>
    </location>
</feature>
<evidence type="ECO:0000256" key="6">
    <source>
        <dbReference type="ARBA" id="ARBA00032749"/>
    </source>
</evidence>
<sequence length="611" mass="68481">MASETDFTKRKLWGGRFTGSTDPLPMGNSTTSTRSSCWAPPRLRLSEPERWRTAHPIRLFGSTYMHEFNQSLKYDKRMYAADVKGSIAFSKALLKAGILNEHEQQEIARGLKLVEGEWEKGEFKILPDDEDIHTANERRLSEIVGKDIGGKLHTGRSRNDQVATDMRIWLMDETARVEGYLKDLLNVMVSRAEKEVDAVMPGYTHLQRAQPVRWSHLLLSHAQSFLNDLSRLRQLIPRVSVLPLGSAALAGNPYSLDRELLRSELGFMSIGENSMHAVADRDFVVEWMQWASLAMVHMSRMAEDLIIYSSAEFGFVTLSDAYSTGSSIMPQKKNPDSLELLRGKSGRVFGQMAGFMMSLKGVPSTYNKDLQEDKEPLFDCVDTIAAAFRIAEGVVATLTIHPEKMKAACTMDMLATDIADYLVRKGVPFRETHHISGRSVALAEQSGIQISDLTMSQWKELSEHFTDDVMDVFDFENSVEKRNAIGGPARVMVQRQVDVARKRIEGKEINKLPPYTSVTVLRCICSQALVCVRAITSRHTPSPAPDAIDMPEYSTLPDFGFLPELDAYESNLLQQAQLLDAMAALDREIASLRFLLADRAVRIVVSTVRAE</sequence>
<dbReference type="FunFam" id="1.10.275.10:FF:000002">
    <property type="entry name" value="Argininosuccinate lyase"/>
    <property type="match status" value="1"/>
</dbReference>
<evidence type="ECO:0000259" key="9">
    <source>
        <dbReference type="Pfam" id="PF14698"/>
    </source>
</evidence>
<name>A0A427YNE1_9TREE</name>
<dbReference type="GO" id="GO:0042450">
    <property type="term" value="P:L-arginine biosynthetic process via ornithine"/>
    <property type="evidence" value="ECO:0007669"/>
    <property type="project" value="InterPro"/>
</dbReference>
<dbReference type="HAMAP" id="MF_00006">
    <property type="entry name" value="Arg_succ_lyase"/>
    <property type="match status" value="1"/>
</dbReference>
<keyword evidence="10" id="KW-0456">Lyase</keyword>
<dbReference type="GO" id="GO:0004056">
    <property type="term" value="F:argininosuccinate lyase activity"/>
    <property type="evidence" value="ECO:0007669"/>
    <property type="project" value="UniProtKB-EC"/>
</dbReference>
<comment type="caution">
    <text evidence="10">The sequence shown here is derived from an EMBL/GenBank/DDBJ whole genome shotgun (WGS) entry which is preliminary data.</text>
</comment>
<dbReference type="EMBL" id="RSCD01000005">
    <property type="protein sequence ID" value="RSH92577.1"/>
    <property type="molecule type" value="Genomic_DNA"/>
</dbReference>
<evidence type="ECO:0000256" key="4">
    <source>
        <dbReference type="ARBA" id="ARBA00012338"/>
    </source>
</evidence>
<dbReference type="PRINTS" id="PR00145">
    <property type="entry name" value="ARGSUCLYASE"/>
</dbReference>
<evidence type="ECO:0000259" key="8">
    <source>
        <dbReference type="Pfam" id="PF00206"/>
    </source>
</evidence>
<dbReference type="FunFam" id="1.10.40.30:FF:000001">
    <property type="entry name" value="Argininosuccinate lyase"/>
    <property type="match status" value="1"/>
</dbReference>
<dbReference type="Pfam" id="PF00206">
    <property type="entry name" value="Lyase_1"/>
    <property type="match status" value="1"/>
</dbReference>
<dbReference type="STRING" id="1890683.A0A427YNE1"/>
<dbReference type="InterPro" id="IPR000362">
    <property type="entry name" value="Fumarate_lyase_fam"/>
</dbReference>
<dbReference type="InterPro" id="IPR008948">
    <property type="entry name" value="L-Aspartase-like"/>
</dbReference>
<reference evidence="10 11" key="1">
    <citation type="submission" date="2018-11" db="EMBL/GenBank/DDBJ databases">
        <title>Genome sequence of Saitozyma podzolica DSM 27192.</title>
        <authorList>
            <person name="Aliyu H."/>
            <person name="Gorte O."/>
            <person name="Ochsenreither K."/>
        </authorList>
    </citation>
    <scope>NUCLEOTIDE SEQUENCE [LARGE SCALE GENOMIC DNA]</scope>
    <source>
        <strain evidence="10 11">DSM 27192</strain>
    </source>
</reference>
<dbReference type="InterPro" id="IPR022761">
    <property type="entry name" value="Fumarate_lyase_N"/>
</dbReference>
<evidence type="ECO:0000256" key="2">
    <source>
        <dbReference type="ARBA" id="ARBA00004941"/>
    </source>
</evidence>
<evidence type="ECO:0000256" key="5">
    <source>
        <dbReference type="ARBA" id="ARBA00019698"/>
    </source>
</evidence>
<feature type="domain" description="Argininosuccinate lyase C-terminal" evidence="9">
    <location>
        <begin position="413"/>
        <end position="480"/>
    </location>
</feature>
<dbReference type="PANTHER" id="PTHR43814:SF1">
    <property type="entry name" value="ARGININOSUCCINATE LYASE"/>
    <property type="match status" value="1"/>
</dbReference>
<dbReference type="EC" id="4.3.2.1" evidence="4"/>
<dbReference type="PANTHER" id="PTHR43814">
    <property type="entry name" value="ARGININOSUCCINATE LYASE"/>
    <property type="match status" value="1"/>
</dbReference>
<dbReference type="PROSITE" id="PS00163">
    <property type="entry name" value="FUMARATE_LYASES"/>
    <property type="match status" value="1"/>
</dbReference>
<dbReference type="AlphaFoldDB" id="A0A427YNE1"/>
<comment type="pathway">
    <text evidence="2">Amino-acid biosynthesis; L-arginine biosynthesis; L-arginine from L-ornithine and carbamoyl phosphate: step 3/3.</text>
</comment>
<dbReference type="Gene3D" id="1.10.40.30">
    <property type="entry name" value="Fumarase/aspartase (C-terminal domain)"/>
    <property type="match status" value="1"/>
</dbReference>
<dbReference type="InterPro" id="IPR009049">
    <property type="entry name" value="Argininosuccinate_lyase"/>
</dbReference>
<dbReference type="GO" id="GO:0005829">
    <property type="term" value="C:cytosol"/>
    <property type="evidence" value="ECO:0007669"/>
    <property type="project" value="TreeGrafter"/>
</dbReference>
<evidence type="ECO:0000313" key="10">
    <source>
        <dbReference type="EMBL" id="RSH92577.1"/>
    </source>
</evidence>
<feature type="domain" description="Fumarate lyase N-terminal" evidence="8">
    <location>
        <begin position="63"/>
        <end position="350"/>
    </location>
</feature>
<dbReference type="InterPro" id="IPR020557">
    <property type="entry name" value="Fumarate_lyase_CS"/>
</dbReference>
<evidence type="ECO:0000313" key="11">
    <source>
        <dbReference type="Proteomes" id="UP000279259"/>
    </source>
</evidence>
<dbReference type="SUPFAM" id="SSF48557">
    <property type="entry name" value="L-aspartase-like"/>
    <property type="match status" value="1"/>
</dbReference>
<evidence type="ECO:0000256" key="1">
    <source>
        <dbReference type="ARBA" id="ARBA00000985"/>
    </source>
</evidence>
<dbReference type="FunFam" id="1.20.200.10:FF:000002">
    <property type="entry name" value="Argininosuccinate lyase"/>
    <property type="match status" value="1"/>
</dbReference>
<gene>
    <name evidence="10" type="primary">ARG4</name>
    <name evidence="10" type="ORF">EHS25_008022</name>
</gene>
<protein>
    <recommendedName>
        <fullName evidence="5">Argininosuccinate lyase</fullName>
        <ecNumber evidence="4">4.3.2.1</ecNumber>
    </recommendedName>
    <alternativeName>
        <fullName evidence="6">Arginosuccinase</fullName>
    </alternativeName>
</protein>
<dbReference type="Pfam" id="PF14698">
    <property type="entry name" value="ASL_C2"/>
    <property type="match status" value="1"/>
</dbReference>
<organism evidence="10 11">
    <name type="scientific">Saitozyma podzolica</name>
    <dbReference type="NCBI Taxonomy" id="1890683"/>
    <lineage>
        <taxon>Eukaryota</taxon>
        <taxon>Fungi</taxon>
        <taxon>Dikarya</taxon>
        <taxon>Basidiomycota</taxon>
        <taxon>Agaricomycotina</taxon>
        <taxon>Tremellomycetes</taxon>
        <taxon>Tremellales</taxon>
        <taxon>Trimorphomycetaceae</taxon>
        <taxon>Saitozyma</taxon>
    </lineage>
</organism>
<dbReference type="Proteomes" id="UP000279259">
    <property type="component" value="Unassembled WGS sequence"/>
</dbReference>
<dbReference type="Gene3D" id="1.10.275.10">
    <property type="entry name" value="Fumarase/aspartase (N-terminal domain)"/>
    <property type="match status" value="1"/>
</dbReference>
<feature type="compositionally biased region" description="Polar residues" evidence="7">
    <location>
        <begin position="27"/>
        <end position="36"/>
    </location>
</feature>
<comment type="catalytic activity">
    <reaction evidence="1">
        <text>2-(N(omega)-L-arginino)succinate = fumarate + L-arginine</text>
        <dbReference type="Rhea" id="RHEA:24020"/>
        <dbReference type="ChEBI" id="CHEBI:29806"/>
        <dbReference type="ChEBI" id="CHEBI:32682"/>
        <dbReference type="ChEBI" id="CHEBI:57472"/>
        <dbReference type="EC" id="4.3.2.1"/>
    </reaction>
</comment>
<evidence type="ECO:0000256" key="3">
    <source>
        <dbReference type="ARBA" id="ARBA00010755"/>
    </source>
</evidence>
<dbReference type="CDD" id="cd01359">
    <property type="entry name" value="Argininosuccinate_lyase"/>
    <property type="match status" value="1"/>
</dbReference>
<dbReference type="InterPro" id="IPR029419">
    <property type="entry name" value="Arg_succ_lyase_C"/>
</dbReference>
<evidence type="ECO:0000256" key="7">
    <source>
        <dbReference type="SAM" id="MobiDB-lite"/>
    </source>
</evidence>
<dbReference type="Gene3D" id="1.20.200.10">
    <property type="entry name" value="Fumarase/aspartase (Central domain)"/>
    <property type="match status" value="1"/>
</dbReference>
<dbReference type="InterPro" id="IPR024083">
    <property type="entry name" value="Fumarase/histidase_N"/>
</dbReference>
<accession>A0A427YNE1</accession>
<dbReference type="PRINTS" id="PR00149">
    <property type="entry name" value="FUMRATELYASE"/>
</dbReference>
<comment type="similarity">
    <text evidence="3">Belongs to the lyase 1 family. Argininosuccinate lyase subfamily.</text>
</comment>
<dbReference type="OrthoDB" id="2561043at2759"/>
<keyword evidence="11" id="KW-1185">Reference proteome</keyword>
<proteinExistence type="inferred from homology"/>